<feature type="non-terminal residue" evidence="2">
    <location>
        <position position="1"/>
    </location>
</feature>
<reference evidence="2" key="1">
    <citation type="submission" date="2014-05" db="EMBL/GenBank/DDBJ databases">
        <title>The transcriptome of the halophilic microalga Tetraselmis sp. GSL018 isolated from the Great Salt Lake, Utah.</title>
        <authorList>
            <person name="Jinkerson R.E."/>
            <person name="D'Adamo S."/>
            <person name="Posewitz M.C."/>
        </authorList>
    </citation>
    <scope>NUCLEOTIDE SEQUENCE</scope>
    <source>
        <strain evidence="2">GSL018</strain>
    </source>
</reference>
<feature type="non-terminal residue" evidence="2">
    <location>
        <position position="88"/>
    </location>
</feature>
<dbReference type="Pfam" id="PF11732">
    <property type="entry name" value="Thoc2"/>
    <property type="match status" value="1"/>
</dbReference>
<proteinExistence type="predicted"/>
<dbReference type="GO" id="GO:0006397">
    <property type="term" value="P:mRNA processing"/>
    <property type="evidence" value="ECO:0007669"/>
    <property type="project" value="InterPro"/>
</dbReference>
<accession>A0A061QRZ6</accession>
<organism evidence="2">
    <name type="scientific">Tetraselmis sp. GSL018</name>
    <dbReference type="NCBI Taxonomy" id="582737"/>
    <lineage>
        <taxon>Eukaryota</taxon>
        <taxon>Viridiplantae</taxon>
        <taxon>Chlorophyta</taxon>
        <taxon>core chlorophytes</taxon>
        <taxon>Chlorodendrophyceae</taxon>
        <taxon>Chlorodendrales</taxon>
        <taxon>Chlorodendraceae</taxon>
        <taxon>Tetraselmis</taxon>
    </lineage>
</organism>
<protein>
    <recommendedName>
        <fullName evidence="1">THO complex subunitTHOC2 N-terminal domain-containing protein</fullName>
    </recommendedName>
</protein>
<dbReference type="InterPro" id="IPR040007">
    <property type="entry name" value="Tho2"/>
</dbReference>
<dbReference type="GO" id="GO:0006406">
    <property type="term" value="P:mRNA export from nucleus"/>
    <property type="evidence" value="ECO:0007669"/>
    <property type="project" value="InterPro"/>
</dbReference>
<dbReference type="InterPro" id="IPR021726">
    <property type="entry name" value="THO_THOC2_N"/>
</dbReference>
<dbReference type="PANTHER" id="PTHR21597">
    <property type="entry name" value="THO2 PROTEIN"/>
    <property type="match status" value="1"/>
</dbReference>
<name>A0A061QRZ6_9CHLO</name>
<gene>
    <name evidence="2" type="ORF">TSPGSL018_20647</name>
</gene>
<dbReference type="EMBL" id="GBEZ01023441">
    <property type="protein sequence ID" value="JAC63447.1"/>
    <property type="molecule type" value="Transcribed_RNA"/>
</dbReference>
<dbReference type="GO" id="GO:0000445">
    <property type="term" value="C:THO complex part of transcription export complex"/>
    <property type="evidence" value="ECO:0007669"/>
    <property type="project" value="TreeGrafter"/>
</dbReference>
<sequence length="88" mass="10115">RLHVPQDRMERKKKLKPFGRTLGKISHATPVPVINAIISQVESFGCNQIGEPLLDSLRYLTPMGYDVITFVILDRLTMDPIKRRKIKD</sequence>
<evidence type="ECO:0000259" key="1">
    <source>
        <dbReference type="Pfam" id="PF11732"/>
    </source>
</evidence>
<dbReference type="GO" id="GO:0003729">
    <property type="term" value="F:mRNA binding"/>
    <property type="evidence" value="ECO:0007669"/>
    <property type="project" value="TreeGrafter"/>
</dbReference>
<feature type="domain" description="THO complex subunitTHOC2 N-terminal" evidence="1">
    <location>
        <begin position="22"/>
        <end position="86"/>
    </location>
</feature>
<dbReference type="PANTHER" id="PTHR21597:SF0">
    <property type="entry name" value="THO COMPLEX SUBUNIT 2"/>
    <property type="match status" value="1"/>
</dbReference>
<dbReference type="AlphaFoldDB" id="A0A061QRZ6"/>
<evidence type="ECO:0000313" key="2">
    <source>
        <dbReference type="EMBL" id="JAC63447.1"/>
    </source>
</evidence>